<dbReference type="VEuPathDB" id="VectorBase:ISCP_013139"/>
<name>A0A4D5S6D0_IXOSC</name>
<dbReference type="OrthoDB" id="10456320at2759"/>
<dbReference type="VEuPathDB" id="VectorBase:ISCI006916"/>
<feature type="signal peptide" evidence="1">
    <location>
        <begin position="1"/>
        <end position="17"/>
    </location>
</feature>
<sequence length="100" mass="11509">MMRRLPTIMAFSILALAAPRPQVTLADRTMGLAVLMFALRWRLEYLLNQLKKSGDDEQKRDESMKMIEYLRKEIKYQVNVFLQRTNAPATSTSVSDDAKA</sequence>
<dbReference type="AlphaFoldDB" id="A0A4D5S6D0"/>
<organism evidence="2">
    <name type="scientific">Ixodes scapularis</name>
    <name type="common">Black-legged tick</name>
    <name type="synonym">Deer tick</name>
    <dbReference type="NCBI Taxonomy" id="6945"/>
    <lineage>
        <taxon>Eukaryota</taxon>
        <taxon>Metazoa</taxon>
        <taxon>Ecdysozoa</taxon>
        <taxon>Arthropoda</taxon>
        <taxon>Chelicerata</taxon>
        <taxon>Arachnida</taxon>
        <taxon>Acari</taxon>
        <taxon>Parasitiformes</taxon>
        <taxon>Ixodida</taxon>
        <taxon>Ixodoidea</taxon>
        <taxon>Ixodidae</taxon>
        <taxon>Ixodinae</taxon>
        <taxon>Ixodes</taxon>
    </lineage>
</organism>
<feature type="chain" id="PRO_5020021810" evidence="1">
    <location>
        <begin position="18"/>
        <end position="100"/>
    </location>
</feature>
<dbReference type="EMBL" id="GHJT01010948">
    <property type="protein sequence ID" value="MOY44919.1"/>
    <property type="molecule type" value="Transcribed_RNA"/>
</dbReference>
<evidence type="ECO:0000313" key="2">
    <source>
        <dbReference type="EMBL" id="MOY44919.1"/>
    </source>
</evidence>
<reference evidence="2" key="1">
    <citation type="submission" date="2019-04" db="EMBL/GenBank/DDBJ databases">
        <title>An insight into the mialome of Ixodes scapularis.</title>
        <authorList>
            <person name="Ribeiro J.M."/>
            <person name="Mather T.N."/>
            <person name="Karim S."/>
        </authorList>
    </citation>
    <scope>NUCLEOTIDE SEQUENCE</scope>
</reference>
<evidence type="ECO:0000256" key="1">
    <source>
        <dbReference type="SAM" id="SignalP"/>
    </source>
</evidence>
<protein>
    <submittedName>
        <fullName evidence="2">Putative conserved secreted protein</fullName>
    </submittedName>
</protein>
<keyword evidence="1" id="KW-0732">Signal</keyword>
<proteinExistence type="predicted"/>
<accession>A0A4D5S6D0</accession>
<dbReference type="VEuPathDB" id="VectorBase:ISCW006916"/>